<dbReference type="Proteomes" id="UP000283644">
    <property type="component" value="Unassembled WGS sequence"/>
</dbReference>
<gene>
    <name evidence="1" type="ORF">D0Z08_19485</name>
</gene>
<dbReference type="RefSeq" id="WP_118926927.1">
    <property type="nucleotide sequence ID" value="NZ_QXGH01000024.1"/>
</dbReference>
<keyword evidence="2" id="KW-1185">Reference proteome</keyword>
<evidence type="ECO:0000313" key="2">
    <source>
        <dbReference type="Proteomes" id="UP000283644"/>
    </source>
</evidence>
<dbReference type="EMBL" id="QXGH01000024">
    <property type="protein sequence ID" value="RHW25412.1"/>
    <property type="molecule type" value="Genomic_DNA"/>
</dbReference>
<accession>A0A417XYH6</accession>
<name>A0A417XYH6_9ACTN</name>
<comment type="caution">
    <text evidence="1">The sequence shown here is derived from an EMBL/GenBank/DDBJ whole genome shotgun (WGS) entry which is preliminary data.</text>
</comment>
<dbReference type="OrthoDB" id="9805617at2"/>
<reference evidence="1 2" key="1">
    <citation type="submission" date="2018-09" db="EMBL/GenBank/DDBJ databases">
        <title>Genome sequencing of Nocardioides immobilis CCTCC AB 2017083 for comparison to Nocardioides silvaticus.</title>
        <authorList>
            <person name="Li C."/>
            <person name="Wang G."/>
        </authorList>
    </citation>
    <scope>NUCLEOTIDE SEQUENCE [LARGE SCALE GENOMIC DNA]</scope>
    <source>
        <strain evidence="1 2">CCTCC AB 2017083</strain>
    </source>
</reference>
<proteinExistence type="predicted"/>
<dbReference type="AlphaFoldDB" id="A0A417XYH6"/>
<organism evidence="1 2">
    <name type="scientific">Nocardioides immobilis</name>
    <dbReference type="NCBI Taxonomy" id="2049295"/>
    <lineage>
        <taxon>Bacteria</taxon>
        <taxon>Bacillati</taxon>
        <taxon>Actinomycetota</taxon>
        <taxon>Actinomycetes</taxon>
        <taxon>Propionibacteriales</taxon>
        <taxon>Nocardioidaceae</taxon>
        <taxon>Nocardioides</taxon>
    </lineage>
</organism>
<sequence length="327" mass="36057">MDVLLIDDKDGEEALLAREWADADVRVLHSDDLTDLEVMMAGGQPEGWPDGPYDVAAAVVDLDLGNRGPGPAGGIVATHRISAWLRDVRRSAPIILRTADVDDDRSLAAVLAAEVAEGPLPLWGKTSADAASLLSFIRASVEGTVEPGRCGASIVHPVRFIREERGDQLLGNFLYDGPRSDVWERLRDGFDPETAVLSTGVKKHNKFWDHQKGLIAAILYLRDQGSPLHTIGGKVVRIRDIERDIDLAVLHSINVAIYAVEKLPDSAEAARRDALRLLEANRAAYQEWLEGEGTRRPYQNRNNDQGDFWGTFGRVLGHPEVVELFRH</sequence>
<evidence type="ECO:0000313" key="1">
    <source>
        <dbReference type="EMBL" id="RHW25412.1"/>
    </source>
</evidence>
<protein>
    <submittedName>
        <fullName evidence="1">Uncharacterized protein</fullName>
    </submittedName>
</protein>